<evidence type="ECO:0000313" key="5">
    <source>
        <dbReference type="EMBL" id="RFB06399.1"/>
    </source>
</evidence>
<sequence length="126" mass="13802">MSSSPSSSELRLLQAIWREGRLSAREIHDATEVQSGWSYSATRKTLDRMVEKGLLDIEPVHGIKTFTAAQPKVETLAGLIRDFGRNVLGADAPLPVSMFTGSSVIDADEIAELEDMLARLNEEDDA</sequence>
<dbReference type="RefSeq" id="WP_116393033.1">
    <property type="nucleotide sequence ID" value="NZ_QUQO01000001.1"/>
</dbReference>
<gene>
    <name evidence="5" type="ORF">DX908_08335</name>
</gene>
<evidence type="ECO:0000256" key="3">
    <source>
        <dbReference type="ARBA" id="ARBA00023125"/>
    </source>
</evidence>
<dbReference type="InterPro" id="IPR036390">
    <property type="entry name" value="WH_DNA-bd_sf"/>
</dbReference>
<dbReference type="Proteomes" id="UP000264589">
    <property type="component" value="Unassembled WGS sequence"/>
</dbReference>
<evidence type="ECO:0000256" key="2">
    <source>
        <dbReference type="ARBA" id="ARBA00023015"/>
    </source>
</evidence>
<evidence type="ECO:0000313" key="6">
    <source>
        <dbReference type="Proteomes" id="UP000264589"/>
    </source>
</evidence>
<keyword evidence="2" id="KW-0805">Transcription regulation</keyword>
<dbReference type="GO" id="GO:0045892">
    <property type="term" value="P:negative regulation of DNA-templated transcription"/>
    <property type="evidence" value="ECO:0007669"/>
    <property type="project" value="InterPro"/>
</dbReference>
<comment type="caution">
    <text evidence="5">The sequence shown here is derived from an EMBL/GenBank/DDBJ whole genome shotgun (WGS) entry which is preliminary data.</text>
</comment>
<comment type="similarity">
    <text evidence="1">Belongs to the BlaI transcriptional regulatory family.</text>
</comment>
<proteinExistence type="inferred from homology"/>
<keyword evidence="3" id="KW-0238">DNA-binding</keyword>
<keyword evidence="6" id="KW-1185">Reference proteome</keyword>
<evidence type="ECO:0000256" key="1">
    <source>
        <dbReference type="ARBA" id="ARBA00011046"/>
    </source>
</evidence>
<dbReference type="Gene3D" id="1.10.10.10">
    <property type="entry name" value="Winged helix-like DNA-binding domain superfamily/Winged helix DNA-binding domain"/>
    <property type="match status" value="1"/>
</dbReference>
<organism evidence="5 6">
    <name type="scientific">Parvularcula marina</name>
    <dbReference type="NCBI Taxonomy" id="2292771"/>
    <lineage>
        <taxon>Bacteria</taxon>
        <taxon>Pseudomonadati</taxon>
        <taxon>Pseudomonadota</taxon>
        <taxon>Alphaproteobacteria</taxon>
        <taxon>Parvularculales</taxon>
        <taxon>Parvularculaceae</taxon>
        <taxon>Parvularcula</taxon>
    </lineage>
</organism>
<accession>A0A371RLQ0</accession>
<dbReference type="SUPFAM" id="SSF46785">
    <property type="entry name" value="Winged helix' DNA-binding domain"/>
    <property type="match status" value="1"/>
</dbReference>
<dbReference type="Pfam" id="PF03965">
    <property type="entry name" value="Penicillinase_R"/>
    <property type="match status" value="1"/>
</dbReference>
<reference evidence="5 6" key="1">
    <citation type="submission" date="2018-08" db="EMBL/GenBank/DDBJ databases">
        <title>Parvularcula sp. SM1705, isolated from surface water of the South Sea China.</title>
        <authorList>
            <person name="Sun L."/>
        </authorList>
    </citation>
    <scope>NUCLEOTIDE SEQUENCE [LARGE SCALE GENOMIC DNA]</scope>
    <source>
        <strain evidence="5 6">SM1705</strain>
    </source>
</reference>
<dbReference type="InParanoid" id="A0A371RLQ0"/>
<dbReference type="EMBL" id="QUQO01000001">
    <property type="protein sequence ID" value="RFB06399.1"/>
    <property type="molecule type" value="Genomic_DNA"/>
</dbReference>
<keyword evidence="4" id="KW-0804">Transcription</keyword>
<evidence type="ECO:0000256" key="4">
    <source>
        <dbReference type="ARBA" id="ARBA00023163"/>
    </source>
</evidence>
<protein>
    <submittedName>
        <fullName evidence="5">BlaI/MecI/CopY family transcriptional regulator</fullName>
    </submittedName>
</protein>
<dbReference type="GO" id="GO:0003677">
    <property type="term" value="F:DNA binding"/>
    <property type="evidence" value="ECO:0007669"/>
    <property type="project" value="UniProtKB-KW"/>
</dbReference>
<name>A0A371RLQ0_9PROT</name>
<dbReference type="OrthoDB" id="279010at2"/>
<dbReference type="InterPro" id="IPR036388">
    <property type="entry name" value="WH-like_DNA-bd_sf"/>
</dbReference>
<dbReference type="InterPro" id="IPR005650">
    <property type="entry name" value="BlaI_family"/>
</dbReference>
<dbReference type="AlphaFoldDB" id="A0A371RLQ0"/>